<evidence type="ECO:0000313" key="1">
    <source>
        <dbReference type="EMBL" id="MDI4648072.1"/>
    </source>
</evidence>
<organism evidence="1 2">
    <name type="scientific">Cohnella hashimotonis</name>
    <dbReference type="NCBI Taxonomy" id="2826895"/>
    <lineage>
        <taxon>Bacteria</taxon>
        <taxon>Bacillati</taxon>
        <taxon>Bacillota</taxon>
        <taxon>Bacilli</taxon>
        <taxon>Bacillales</taxon>
        <taxon>Paenibacillaceae</taxon>
        <taxon>Cohnella</taxon>
    </lineage>
</organism>
<dbReference type="EMBL" id="JAGRPV010000001">
    <property type="protein sequence ID" value="MDI4648072.1"/>
    <property type="molecule type" value="Genomic_DNA"/>
</dbReference>
<sequence>MSWPTVLFTHPDFVVLPVHAHALQQNGVFNLEPQEIGLRFVVADIETKEDFERNTLDGDAFMGSWVTQQVAVAKM</sequence>
<keyword evidence="2" id="KW-1185">Reference proteome</keyword>
<gene>
    <name evidence="1" type="ORF">KB449_24190</name>
</gene>
<accession>A0ABT6TQH6</accession>
<comment type="caution">
    <text evidence="1">The sequence shown here is derived from an EMBL/GenBank/DDBJ whole genome shotgun (WGS) entry which is preliminary data.</text>
</comment>
<protein>
    <submittedName>
        <fullName evidence="1">Uncharacterized protein</fullName>
    </submittedName>
</protein>
<proteinExistence type="predicted"/>
<name>A0ABT6TQH6_9BACL</name>
<evidence type="ECO:0000313" key="2">
    <source>
        <dbReference type="Proteomes" id="UP001161691"/>
    </source>
</evidence>
<reference evidence="1" key="1">
    <citation type="submission" date="2023-04" db="EMBL/GenBank/DDBJ databases">
        <title>Comparative genomic analysis of Cohnella hashimotonis sp. nov., isolated from the International Space Station.</title>
        <authorList>
            <person name="Venkateswaran K."/>
            <person name="Simpson A."/>
        </authorList>
    </citation>
    <scope>NUCLEOTIDE SEQUENCE</scope>
    <source>
        <strain evidence="1">F6_2S_P_1</strain>
    </source>
</reference>
<dbReference type="RefSeq" id="WP_282910810.1">
    <property type="nucleotide sequence ID" value="NZ_JAGRPV010000001.1"/>
</dbReference>
<dbReference type="Proteomes" id="UP001161691">
    <property type="component" value="Unassembled WGS sequence"/>
</dbReference>